<accession>A0ABX0K4P2</accession>
<organism evidence="1 2">
    <name type="scientific">Acetobacter conturbans</name>
    <dbReference type="NCBI Taxonomy" id="1737472"/>
    <lineage>
        <taxon>Bacteria</taxon>
        <taxon>Pseudomonadati</taxon>
        <taxon>Pseudomonadota</taxon>
        <taxon>Alphaproteobacteria</taxon>
        <taxon>Acetobacterales</taxon>
        <taxon>Acetobacteraceae</taxon>
        <taxon>Acetobacter</taxon>
    </lineage>
</organism>
<dbReference type="RefSeq" id="WP_173570616.1">
    <property type="nucleotide sequence ID" value="NZ_WOSY01000010.1"/>
</dbReference>
<dbReference type="PANTHER" id="PTHR11102">
    <property type="entry name" value="SEL-1-LIKE PROTEIN"/>
    <property type="match status" value="1"/>
</dbReference>
<dbReference type="SMART" id="SM00671">
    <property type="entry name" value="SEL1"/>
    <property type="match status" value="4"/>
</dbReference>
<reference evidence="1 2" key="1">
    <citation type="journal article" date="2020" name="Int. J. Syst. Evol. Microbiol.">
        <title>Novel acetic acid bacteria from cider fermentations: Acetobacter conturbans sp. nov. and Acetobacter fallax sp. nov.</title>
        <authorList>
            <person name="Sombolestani A.S."/>
            <person name="Cleenwerck I."/>
            <person name="Cnockaert M."/>
            <person name="Borremans W."/>
            <person name="Wieme A.D."/>
            <person name="De Vuyst L."/>
            <person name="Vandamme P."/>
        </authorList>
    </citation>
    <scope>NUCLEOTIDE SEQUENCE [LARGE SCALE GENOMIC DNA]</scope>
    <source>
        <strain evidence="1 2">LMG 1627</strain>
    </source>
</reference>
<proteinExistence type="predicted"/>
<name>A0ABX0K4P2_9PROT</name>
<gene>
    <name evidence="1" type="ORF">GOB81_11765</name>
</gene>
<comment type="caution">
    <text evidence="1">The sequence shown here is derived from an EMBL/GenBank/DDBJ whole genome shotgun (WGS) entry which is preliminary data.</text>
</comment>
<sequence>MWRKLFRLTQRGNNLPRHLAEAHAGNADDMFLVGKTYLYGDQDVAAHAGYAAWWMEKAARAGCAPACVHAARLAWDGFVPDVNVLESPTRGDRREEDAFAFARLGHGHAEPEASLFLAWLLDATKAPPSRERVEALKVAAAHGLPLACVGLADIELREGASPERMMELLRVPLEVRLGVAHYMVAVWYGQGGFLPQDASKARHHLEIAADGGHVQAMGMLGECLMVENHKAPEGDADATARLERLRRLTRGETLLRKAASAENGRAACVLGDYWATVATPPDLPEAMKWYERGVLLGNAGAMYMSARLVLTGRSHHISKGSAKDRMRQAARAGHKGALALMKTRQHEAGKFLAFEPDSTMAD</sequence>
<dbReference type="PANTHER" id="PTHR11102:SF160">
    <property type="entry name" value="ERAD-ASSOCIATED E3 UBIQUITIN-PROTEIN LIGASE COMPONENT HRD3"/>
    <property type="match status" value="1"/>
</dbReference>
<protein>
    <submittedName>
        <fullName evidence="1">Sel1 repeat family protein</fullName>
    </submittedName>
</protein>
<dbReference type="EMBL" id="WOSY01000010">
    <property type="protein sequence ID" value="NHN89298.1"/>
    <property type="molecule type" value="Genomic_DNA"/>
</dbReference>
<dbReference type="SUPFAM" id="SSF81901">
    <property type="entry name" value="HCP-like"/>
    <property type="match status" value="1"/>
</dbReference>
<dbReference type="Proteomes" id="UP000631653">
    <property type="component" value="Unassembled WGS sequence"/>
</dbReference>
<dbReference type="Pfam" id="PF08238">
    <property type="entry name" value="Sel1"/>
    <property type="match status" value="3"/>
</dbReference>
<evidence type="ECO:0000313" key="1">
    <source>
        <dbReference type="EMBL" id="NHN89298.1"/>
    </source>
</evidence>
<keyword evidence="2" id="KW-1185">Reference proteome</keyword>
<dbReference type="InterPro" id="IPR006597">
    <property type="entry name" value="Sel1-like"/>
</dbReference>
<evidence type="ECO:0000313" key="2">
    <source>
        <dbReference type="Proteomes" id="UP000631653"/>
    </source>
</evidence>
<dbReference type="Gene3D" id="1.25.40.10">
    <property type="entry name" value="Tetratricopeptide repeat domain"/>
    <property type="match status" value="1"/>
</dbReference>
<dbReference type="InterPro" id="IPR011990">
    <property type="entry name" value="TPR-like_helical_dom_sf"/>
</dbReference>
<dbReference type="InterPro" id="IPR050767">
    <property type="entry name" value="Sel1_AlgK"/>
</dbReference>